<dbReference type="SMART" id="SM00768">
    <property type="entry name" value="X8"/>
    <property type="match status" value="2"/>
</dbReference>
<dbReference type="InterPro" id="IPR012946">
    <property type="entry name" value="X8"/>
</dbReference>
<evidence type="ECO:0000256" key="2">
    <source>
        <dbReference type="ARBA" id="ARBA00022729"/>
    </source>
</evidence>
<keyword evidence="9" id="KW-1185">Reference proteome</keyword>
<gene>
    <name evidence="8" type="ORF">ACJIZ3_022955</name>
</gene>
<evidence type="ECO:0000313" key="8">
    <source>
        <dbReference type="EMBL" id="KAL3838364.1"/>
    </source>
</evidence>
<comment type="caution">
    <text evidence="8">The sequence shown here is derived from an EMBL/GenBank/DDBJ whole genome shotgun (WGS) entry which is preliminary data.</text>
</comment>
<feature type="domain" description="X8" evidence="7">
    <location>
        <begin position="745"/>
        <end position="831"/>
    </location>
</feature>
<evidence type="ECO:0000256" key="5">
    <source>
        <dbReference type="ARBA" id="ARBA00023295"/>
    </source>
</evidence>
<keyword evidence="4" id="KW-1015">Disulfide bond</keyword>
<dbReference type="PANTHER" id="PTHR32227">
    <property type="entry name" value="GLUCAN ENDO-1,3-BETA-GLUCOSIDASE BG1-RELATED-RELATED"/>
    <property type="match status" value="1"/>
</dbReference>
<feature type="domain" description="X8" evidence="7">
    <location>
        <begin position="269"/>
        <end position="355"/>
    </location>
</feature>
<evidence type="ECO:0000256" key="3">
    <source>
        <dbReference type="ARBA" id="ARBA00022801"/>
    </source>
</evidence>
<dbReference type="InterPro" id="IPR044965">
    <property type="entry name" value="Glyco_hydro_17_plant"/>
</dbReference>
<sequence>MVLEKQRSSILPQIAVNIGFGVFSSTFVNETYYNAVDVLKYVQNALNDAGHGHRIKATIPHYTDVLDPTTLSMPSKAMFRPDIEDRMKESITFLKENNAPLMVNLYPIHYVQITGLHPEFAFMDNKSDFVVEDENGKVYTNAFEFLYDSFYWACFRVGGENMTIKVGQIGWPTDGYPGANIDNAYRFYKEFLPFVTSNKGTPMVPGAPIDVFLHSLTDENRLSPNWGAFQRHWGIYRFNGEPKYKIDFSGKNRDIWPTIGKGIIRMPKRWCVFNGNTKDLNLVREEQEFACNASDCTSMVSGGSCSNLSFDSKVSYAFNNYFQAKAQKSDVEETCYMKGLGNIVTEDPSTGTCSFQVSILESEVADTNTPTGGEEEKGSGERLRGCGGLGIMILPLSKGGEAEVGISWGRQTSQRFIPSMAVDILLQNGINEAMIFHPAENVLAAFSNSNISITVSMTNANLPNINSTESARRWVDNRISIYTKHNVNIRAVNIGFGVFSLAFMNETYYNAVDVLKLVQNALNDAGHGHRIKATIPHFTDVLDPTTLSMPSKAMFRPDIKDRMEESIIFLRENNAPLMINIYPIHYVQINGLHTEFAFMDNKSDFVVEDENGKIYNNAFEFLYDSFYWACFRAGGENMTIKVGQIGWPTDGYPGANIDNAYRFYKGFLPFVTSNKGTPMVPGAPIDVFLHSLSDENRLSLKWGAFQRHWGIYRFNGEPKYKIDFTGKNRDIWPSMGKGIIRMPKRWCVFNGDTKDLNLVREEQDIACNVSDCTSMLPGGSCSNLSFDSKVSYAFNNYFQAKAQKSDVEKTCYMKGLGNIVTDDPSIGTCIFQVSILQSEVADTNLPITNMSTGVEELTVSGERSVGWGGLSMHMVILPFILIFWGI</sequence>
<dbReference type="GO" id="GO:0016798">
    <property type="term" value="F:hydrolase activity, acting on glycosyl bonds"/>
    <property type="evidence" value="ECO:0007669"/>
    <property type="project" value="UniProtKB-KW"/>
</dbReference>
<name>A0ABD3TMT0_9LAMI</name>
<dbReference type="Pfam" id="PF07983">
    <property type="entry name" value="X8"/>
    <property type="match status" value="2"/>
</dbReference>
<comment type="similarity">
    <text evidence="1 6">Belongs to the glycosyl hydrolase 17 family.</text>
</comment>
<dbReference type="InterPro" id="IPR017853">
    <property type="entry name" value="GH"/>
</dbReference>
<evidence type="ECO:0000259" key="7">
    <source>
        <dbReference type="SMART" id="SM00768"/>
    </source>
</evidence>
<evidence type="ECO:0000256" key="1">
    <source>
        <dbReference type="ARBA" id="ARBA00008773"/>
    </source>
</evidence>
<keyword evidence="2" id="KW-0732">Signal</keyword>
<dbReference type="EMBL" id="JBJXBP010000003">
    <property type="protein sequence ID" value="KAL3838364.1"/>
    <property type="molecule type" value="Genomic_DNA"/>
</dbReference>
<dbReference type="Proteomes" id="UP001634393">
    <property type="component" value="Unassembled WGS sequence"/>
</dbReference>
<keyword evidence="3" id="KW-0378">Hydrolase</keyword>
<dbReference type="Pfam" id="PF00332">
    <property type="entry name" value="Glyco_hydro_17"/>
    <property type="match status" value="2"/>
</dbReference>
<keyword evidence="5" id="KW-0326">Glycosidase</keyword>
<dbReference type="SUPFAM" id="SSF51445">
    <property type="entry name" value="(Trans)glycosidases"/>
    <property type="match status" value="2"/>
</dbReference>
<reference evidence="8 9" key="1">
    <citation type="submission" date="2024-12" db="EMBL/GenBank/DDBJ databases">
        <title>The unique morphological basis and parallel evolutionary history of personate flowers in Penstemon.</title>
        <authorList>
            <person name="Depatie T.H."/>
            <person name="Wessinger C.A."/>
        </authorList>
    </citation>
    <scope>NUCLEOTIDE SEQUENCE [LARGE SCALE GENOMIC DNA]</scope>
    <source>
        <strain evidence="8">WTNN_2</strain>
        <tissue evidence="8">Leaf</tissue>
    </source>
</reference>
<evidence type="ECO:0000256" key="4">
    <source>
        <dbReference type="ARBA" id="ARBA00023157"/>
    </source>
</evidence>
<protein>
    <recommendedName>
        <fullName evidence="7">X8 domain-containing protein</fullName>
    </recommendedName>
</protein>
<dbReference type="Gene3D" id="3.20.20.80">
    <property type="entry name" value="Glycosidases"/>
    <property type="match status" value="2"/>
</dbReference>
<accession>A0ABD3TMT0</accession>
<evidence type="ECO:0000313" key="9">
    <source>
        <dbReference type="Proteomes" id="UP001634393"/>
    </source>
</evidence>
<dbReference type="AlphaFoldDB" id="A0ABD3TMT0"/>
<evidence type="ECO:0000256" key="6">
    <source>
        <dbReference type="RuleBase" id="RU004335"/>
    </source>
</evidence>
<dbReference type="InterPro" id="IPR000490">
    <property type="entry name" value="Glyco_hydro_17"/>
</dbReference>
<proteinExistence type="inferred from homology"/>
<organism evidence="8 9">
    <name type="scientific">Penstemon smallii</name>
    <dbReference type="NCBI Taxonomy" id="265156"/>
    <lineage>
        <taxon>Eukaryota</taxon>
        <taxon>Viridiplantae</taxon>
        <taxon>Streptophyta</taxon>
        <taxon>Embryophyta</taxon>
        <taxon>Tracheophyta</taxon>
        <taxon>Spermatophyta</taxon>
        <taxon>Magnoliopsida</taxon>
        <taxon>eudicotyledons</taxon>
        <taxon>Gunneridae</taxon>
        <taxon>Pentapetalae</taxon>
        <taxon>asterids</taxon>
        <taxon>lamiids</taxon>
        <taxon>Lamiales</taxon>
        <taxon>Plantaginaceae</taxon>
        <taxon>Cheloneae</taxon>
        <taxon>Penstemon</taxon>
    </lineage>
</organism>